<feature type="transmembrane region" description="Helical" evidence="1">
    <location>
        <begin position="6"/>
        <end position="32"/>
    </location>
</feature>
<keyword evidence="1" id="KW-0472">Membrane</keyword>
<geneLocation type="plasmid" evidence="2 3">
    <name>pl78</name>
</geneLocation>
<organism evidence="2 3">
    <name type="scientific">Candidatus Borreliella tachyglossi</name>
    <dbReference type="NCBI Taxonomy" id="1964448"/>
    <lineage>
        <taxon>Bacteria</taxon>
        <taxon>Pseudomonadati</taxon>
        <taxon>Spirochaetota</taxon>
        <taxon>Spirochaetia</taxon>
        <taxon>Spirochaetales</taxon>
        <taxon>Borreliaceae</taxon>
        <taxon>Borreliella</taxon>
    </lineage>
</organism>
<keyword evidence="1" id="KW-0812">Transmembrane</keyword>
<dbReference type="AlphaFoldDB" id="A0A2S1LYE9"/>
<proteinExistence type="predicted"/>
<dbReference type="EMBL" id="CP025786">
    <property type="protein sequence ID" value="AWG43275.1"/>
    <property type="molecule type" value="Genomic_DNA"/>
</dbReference>
<sequence>MRFKPILLTVSGVLAIIILTTVLNILFFKIILSDIKVDMYEKSMDVQIGSIATIKIGKDNGSFHVLTDSGLFGILKGYTGSVYFKDKDPNVVISHSKITSRAHSSFLNYGSFVIEDKSKDVKIVQREDVIIVQYESGGMSVVKIKGNSQKQAFIIEDGAYSSGEMDILSDTEKVEGKKQVLQARNTALRAQHNLGKEDLILEILRGRDNIKVINYYYAYPV</sequence>
<dbReference type="RefSeq" id="WP_108729670.1">
    <property type="nucleotide sequence ID" value="NZ_CP025786.1"/>
</dbReference>
<gene>
    <name evidence="2" type="ORF">CR532_04575</name>
</gene>
<name>A0A2S1LYE9_9SPIR</name>
<keyword evidence="3" id="KW-1185">Reference proteome</keyword>
<evidence type="ECO:0000313" key="3">
    <source>
        <dbReference type="Proteomes" id="UP000244655"/>
    </source>
</evidence>
<dbReference type="Proteomes" id="UP000244655">
    <property type="component" value="Plasmid pl78"/>
</dbReference>
<evidence type="ECO:0000256" key="1">
    <source>
        <dbReference type="SAM" id="Phobius"/>
    </source>
</evidence>
<keyword evidence="1" id="KW-1133">Transmembrane helix</keyword>
<accession>A0A2S1LYE9</accession>
<protein>
    <submittedName>
        <fullName evidence="2">Uncharacterized protein</fullName>
    </submittedName>
</protein>
<reference evidence="2 3" key="1">
    <citation type="submission" date="2018-01" db="EMBL/GenBank/DDBJ databases">
        <title>Genome sequence of Borrelia tachyglossi.</title>
        <authorList>
            <person name="Gofton A.W."/>
        </authorList>
    </citation>
    <scope>NUCLEOTIDE SEQUENCE [LARGE SCALE GENOMIC DNA]</scope>
    <source>
        <strain evidence="2 3">Bc-F10-1268</strain>
        <plasmid evidence="2 3">pl78</plasmid>
    </source>
</reference>
<keyword evidence="2" id="KW-0614">Plasmid</keyword>
<evidence type="ECO:0000313" key="2">
    <source>
        <dbReference type="EMBL" id="AWG43275.1"/>
    </source>
</evidence>